<evidence type="ECO:0000259" key="3">
    <source>
        <dbReference type="PROSITE" id="PS50146"/>
    </source>
</evidence>
<dbReference type="RefSeq" id="WP_151903242.1">
    <property type="nucleotide sequence ID" value="NZ_CP045032.1"/>
</dbReference>
<dbReference type="KEGG" id="cuo:CUROG_07950"/>
<dbReference type="Proteomes" id="UP000326711">
    <property type="component" value="Chromosome"/>
</dbReference>
<dbReference type="GO" id="GO:0004143">
    <property type="term" value="F:ATP-dependent diacylglycerol kinase activity"/>
    <property type="evidence" value="ECO:0007669"/>
    <property type="project" value="UniProtKB-EC"/>
</dbReference>
<organism evidence="4 5">
    <name type="scientific">Corynebacterium urogenitale</name>
    <dbReference type="NCBI Taxonomy" id="2487892"/>
    <lineage>
        <taxon>Bacteria</taxon>
        <taxon>Bacillati</taxon>
        <taxon>Actinomycetota</taxon>
        <taxon>Actinomycetes</taxon>
        <taxon>Mycobacteriales</taxon>
        <taxon>Corynebacteriaceae</taxon>
        <taxon>Corynebacterium</taxon>
    </lineage>
</organism>
<feature type="domain" description="DAGKc" evidence="3">
    <location>
        <begin position="1"/>
        <end position="148"/>
    </location>
</feature>
<dbReference type="SUPFAM" id="SSF111331">
    <property type="entry name" value="NAD kinase/diacylglycerol kinase-like"/>
    <property type="match status" value="1"/>
</dbReference>
<dbReference type="OrthoDB" id="142078at2"/>
<dbReference type="GO" id="GO:0005886">
    <property type="term" value="C:plasma membrane"/>
    <property type="evidence" value="ECO:0007669"/>
    <property type="project" value="TreeGrafter"/>
</dbReference>
<dbReference type="Gene3D" id="2.60.200.40">
    <property type="match status" value="1"/>
</dbReference>
<keyword evidence="4" id="KW-0418">Kinase</keyword>
<proteinExistence type="inferred from homology"/>
<dbReference type="SMART" id="SM00046">
    <property type="entry name" value="DAGKc"/>
    <property type="match status" value="1"/>
</dbReference>
<dbReference type="InterPro" id="IPR016064">
    <property type="entry name" value="NAD/diacylglycerol_kinase_sf"/>
</dbReference>
<protein>
    <submittedName>
        <fullName evidence="4">Diacylglycerol kinase</fullName>
        <ecNumber evidence="4">2.7.1.107</ecNumber>
    </submittedName>
</protein>
<sequence length="335" mass="36816">MDVLVISNPNSTSITQKNLAQIIPTLMRVDGIRMRSRFTQYAGHAEELARQARTQGWDAVIAIGGDGTVCEVINGLLDVPTDDPDAEAHDFLTTNAPKLGIIPTGSANVFARSIGFFGEANQAVQQLAKALEADHSEKVALGSWADASEDSRKEHRWFAVNVGFGADADVIHKMEERREQGLSASPWRYARIAVQTWMESKDSDPAISVEAHGPSGSLQHGDLPLAFVSHTDPWTYFGPFPARIVPDGAMEKGLSFFSLKTNRGWRPLAALAGLLIPTLRRHFESETVTFKAAHEVKLSVEKPRDFQVDGEYKGQYSCVDLRFIPEAVEVFTPVD</sequence>
<gene>
    <name evidence="4" type="primary">dagK</name>
    <name evidence="4" type="ORF">CUROG_07950</name>
</gene>
<dbReference type="InterPro" id="IPR001206">
    <property type="entry name" value="Diacylglycerol_kinase_cat_dom"/>
</dbReference>
<evidence type="ECO:0000256" key="1">
    <source>
        <dbReference type="ARBA" id="ARBA00001946"/>
    </source>
</evidence>
<dbReference type="PANTHER" id="PTHR12358:SF106">
    <property type="entry name" value="LIPID KINASE YEGS"/>
    <property type="match status" value="1"/>
</dbReference>
<dbReference type="AlphaFoldDB" id="A0A5J6Z7F1"/>
<dbReference type="EMBL" id="CP045032">
    <property type="protein sequence ID" value="QFQ02938.1"/>
    <property type="molecule type" value="Genomic_DNA"/>
</dbReference>
<dbReference type="PROSITE" id="PS50146">
    <property type="entry name" value="DAGK"/>
    <property type="match status" value="1"/>
</dbReference>
<reference evidence="5" key="1">
    <citation type="submission" date="2019-10" db="EMBL/GenBank/DDBJ databases">
        <title>Complete genome sequence of Corynebacterium urogenitalis DSM 108747, isolated from the genital tract of a cow.</title>
        <authorList>
            <person name="Ruckert C."/>
            <person name="Ballas P."/>
            <person name="Wagener K."/>
            <person name="Drillich M."/>
            <person name="Kaempfer P."/>
            <person name="Busse H.-J."/>
            <person name="Ehling-Schulz M."/>
        </authorList>
    </citation>
    <scope>NUCLEOTIDE SEQUENCE [LARGE SCALE GENOMIC DNA]</scope>
    <source>
        <strain evidence="5">LMM 1652</strain>
    </source>
</reference>
<keyword evidence="4" id="KW-0808">Transferase</keyword>
<evidence type="ECO:0000313" key="4">
    <source>
        <dbReference type="EMBL" id="QFQ02938.1"/>
    </source>
</evidence>
<name>A0A5J6Z7F1_9CORY</name>
<dbReference type="EC" id="2.7.1.107" evidence="4"/>
<evidence type="ECO:0000256" key="2">
    <source>
        <dbReference type="ARBA" id="ARBA00005983"/>
    </source>
</evidence>
<accession>A0A5J6Z7F1</accession>
<dbReference type="InterPro" id="IPR017438">
    <property type="entry name" value="ATP-NAD_kinase_N"/>
</dbReference>
<comment type="cofactor">
    <cofactor evidence="1">
        <name>Mg(2+)</name>
        <dbReference type="ChEBI" id="CHEBI:18420"/>
    </cofactor>
</comment>
<dbReference type="PANTHER" id="PTHR12358">
    <property type="entry name" value="SPHINGOSINE KINASE"/>
    <property type="match status" value="1"/>
</dbReference>
<comment type="similarity">
    <text evidence="2">Belongs to the diacylglycerol/lipid kinase family.</text>
</comment>
<dbReference type="Pfam" id="PF00781">
    <property type="entry name" value="DAGK_cat"/>
    <property type="match status" value="1"/>
</dbReference>
<dbReference type="InterPro" id="IPR050187">
    <property type="entry name" value="Lipid_Phosphate_FormReg"/>
</dbReference>
<dbReference type="Gene3D" id="3.40.50.10330">
    <property type="entry name" value="Probable inorganic polyphosphate/atp-NAD kinase, domain 1"/>
    <property type="match status" value="1"/>
</dbReference>
<evidence type="ECO:0000313" key="5">
    <source>
        <dbReference type="Proteomes" id="UP000326711"/>
    </source>
</evidence>
<keyword evidence="5" id="KW-1185">Reference proteome</keyword>